<protein>
    <submittedName>
        <fullName evidence="2">Helicostatins-like</fullName>
    </submittedName>
</protein>
<name>A0ABM1T6Q6_LIMPO</name>
<reference evidence="2" key="1">
    <citation type="submission" date="2025-08" db="UniProtKB">
        <authorList>
            <consortium name="RefSeq"/>
        </authorList>
    </citation>
    <scope>IDENTIFICATION</scope>
    <source>
        <tissue evidence="2">Muscle</tissue>
    </source>
</reference>
<dbReference type="RefSeq" id="XP_022251562.1">
    <property type="nucleotide sequence ID" value="XM_022395854.1"/>
</dbReference>
<keyword evidence="1" id="KW-1185">Reference proteome</keyword>
<dbReference type="Proteomes" id="UP000694941">
    <property type="component" value="Unplaced"/>
</dbReference>
<evidence type="ECO:0000313" key="1">
    <source>
        <dbReference type="Proteomes" id="UP000694941"/>
    </source>
</evidence>
<evidence type="ECO:0000313" key="2">
    <source>
        <dbReference type="RefSeq" id="XP_022251562.1"/>
    </source>
</evidence>
<organism evidence="1 2">
    <name type="scientific">Limulus polyphemus</name>
    <name type="common">Atlantic horseshoe crab</name>
    <dbReference type="NCBI Taxonomy" id="6850"/>
    <lineage>
        <taxon>Eukaryota</taxon>
        <taxon>Metazoa</taxon>
        <taxon>Ecdysozoa</taxon>
        <taxon>Arthropoda</taxon>
        <taxon>Chelicerata</taxon>
        <taxon>Merostomata</taxon>
        <taxon>Xiphosura</taxon>
        <taxon>Limulidae</taxon>
        <taxon>Limulus</taxon>
    </lineage>
</organism>
<sequence length="203" mass="23788">MLSSVVTSMFLGMSKGIVFTCVFFWMTGSIGIAFGEEGEVFTEKRNHDLYRFGLGKRREQHTGDDLQAKRADPVYDFGLGKRNVFFYPDEPLSEDENLFLKYNDFSQQLEPLISNYKNKHGFIYDYGLNKRDAEKDRFSSGLGKRNENSFNLGLGKRIFLDSFLPQEYEDFIKRRFHFGLGKRVNREYNFGLGRKKREIDLFL</sequence>
<gene>
    <name evidence="2" type="primary">LOC111087819</name>
</gene>
<dbReference type="GeneID" id="111087819"/>
<accession>A0ABM1T6Q6</accession>
<proteinExistence type="predicted"/>